<gene>
    <name evidence="1" type="ORF">MB09_00620</name>
</gene>
<proteinExistence type="predicted"/>
<name>A0ABR5DLQ2_9FLAO</name>
<comment type="caution">
    <text evidence="1">The sequence shown here is derived from an EMBL/GenBank/DDBJ whole genome shotgun (WGS) entry which is preliminary data.</text>
</comment>
<reference evidence="1 2" key="1">
    <citation type="submission" date="2014-10" db="EMBL/GenBank/DDBJ databases">
        <title>Genome sequencing of Vitellibacter vladivostokensis KMM 3516.</title>
        <authorList>
            <person name="Thevarajoo S."/>
            <person name="Selvaratnam C."/>
            <person name="Goh K.M."/>
            <person name="Chong C.S."/>
        </authorList>
    </citation>
    <scope>NUCLEOTIDE SEQUENCE [LARGE SCALE GENOMIC DNA]</scope>
    <source>
        <strain evidence="1 2">KMM 3516</strain>
    </source>
</reference>
<evidence type="ECO:0000313" key="1">
    <source>
        <dbReference type="EMBL" id="KJJ39716.1"/>
    </source>
</evidence>
<organism evidence="1 2">
    <name type="scientific">Aequorivita vladivostokensis</name>
    <dbReference type="NCBI Taxonomy" id="171194"/>
    <lineage>
        <taxon>Bacteria</taxon>
        <taxon>Pseudomonadati</taxon>
        <taxon>Bacteroidota</taxon>
        <taxon>Flavobacteriia</taxon>
        <taxon>Flavobacteriales</taxon>
        <taxon>Flavobacteriaceae</taxon>
        <taxon>Aequorivita</taxon>
    </lineage>
</organism>
<dbReference type="Proteomes" id="UP000033497">
    <property type="component" value="Unassembled WGS sequence"/>
</dbReference>
<sequence>MMAYSNSNCGRIFSSGQKIRMHETIESDYQGRFSAVMADKDYDLYVEDMVDDIGQEPNIHTDVFWNSKDIWVRNTNDGMVIQEHQNPIYYPSSPNYVYVKVRNKGCSPSSGNDQLKLYWAKANTALDWPISWNGGVVIGGIPMGGPLGTLTIPPIASGQESILEFEWYVPNPADYSSNPNPWHFCLLARIESSNDPMTYPEGTFITDNVKNNNNIAWKNTTVIRINPDSPSIGAVIGVSNPTNVAKNYSLELLASPNEPGKPIYQEAEIGIEMDDILYDAWERGTGSGTNFLTTANNHKLIATGNNVVIDNIALEANGYGTAYITFNFLTAQLTGKQYYVYQVIQRDKATNKVIGGETFEIKKLPRPSFEADAGDNKEIERNESITLQADDINEDAVYNWYAPDGTLIYIGTTLTIAPEITQQYKLEIISDLDGLKDYDEVTVTVNPYRIISMAPNPVSSLLSIDYMVEGVNSAYIMVLNQSTGASDNYILNTTQNEIALDLTTRPTGLYSIILVCDGEIQDTKNLLKQ</sequence>
<evidence type="ECO:0000313" key="2">
    <source>
        <dbReference type="Proteomes" id="UP000033497"/>
    </source>
</evidence>
<accession>A0ABR5DLQ2</accession>
<evidence type="ECO:0008006" key="3">
    <source>
        <dbReference type="Google" id="ProtNLM"/>
    </source>
</evidence>
<dbReference type="EMBL" id="JSVU01000001">
    <property type="protein sequence ID" value="KJJ39716.1"/>
    <property type="molecule type" value="Genomic_DNA"/>
</dbReference>
<keyword evidence="2" id="KW-1185">Reference proteome</keyword>
<protein>
    <recommendedName>
        <fullName evidence="3">Secretion system C-terminal sorting domain-containing protein</fullName>
    </recommendedName>
</protein>